<gene>
    <name evidence="1" type="ORF">CEP48_05190</name>
</gene>
<organism evidence="1 2">
    <name type="scientific">Mergibacter septicus</name>
    <dbReference type="NCBI Taxonomy" id="221402"/>
    <lineage>
        <taxon>Bacteria</taxon>
        <taxon>Pseudomonadati</taxon>
        <taxon>Pseudomonadota</taxon>
        <taxon>Gammaproteobacteria</taxon>
        <taxon>Pasteurellales</taxon>
        <taxon>Pasteurellaceae</taxon>
        <taxon>Mergibacter</taxon>
    </lineage>
</organism>
<name>A0A8D4J0B2_9PAST</name>
<dbReference type="Pfam" id="PF06891">
    <property type="entry name" value="P2_Phage_GpR"/>
    <property type="match status" value="1"/>
</dbReference>
<keyword evidence="2" id="KW-1185">Reference proteome</keyword>
<reference evidence="1" key="1">
    <citation type="submission" date="2017-06" db="EMBL/GenBank/DDBJ databases">
        <title>Genome sequencing of pathogenic and non-pathogenic strains within Bisgaard taxon 40.</title>
        <authorList>
            <person name="Ladner J.T."/>
            <person name="Lovett S.P."/>
            <person name="Koroleva G."/>
            <person name="Lorch J.M."/>
        </authorList>
    </citation>
    <scope>NUCLEOTIDE SEQUENCE</scope>
    <source>
        <strain evidence="1">27576-1-I1</strain>
    </source>
</reference>
<proteinExistence type="predicted"/>
<dbReference type="EMBL" id="CP022011">
    <property type="protein sequence ID" value="QDJ14858.1"/>
    <property type="molecule type" value="Genomic_DNA"/>
</dbReference>
<accession>A0A8D4J0B2</accession>
<evidence type="ECO:0000313" key="2">
    <source>
        <dbReference type="Proteomes" id="UP000955338"/>
    </source>
</evidence>
<dbReference type="Proteomes" id="UP000955338">
    <property type="component" value="Chromosome"/>
</dbReference>
<dbReference type="InterPro" id="IPR009678">
    <property type="entry name" value="Phage_tail_completion_R"/>
</dbReference>
<sequence>MKKPNQIRQVLTDSLTYLQHNPDQLLIFIENGKIITTNAKSLSFEYRYTLNIILTDFHGDLATVIAPLIGYLKIHQPELLQNPDRREHFQFESDFINHDIQDVSIKLELTEKVISEYRENNLILTYGDEPLTLEKLRAEYYAE</sequence>
<evidence type="ECO:0000313" key="1">
    <source>
        <dbReference type="EMBL" id="QDJ14858.1"/>
    </source>
</evidence>
<protein>
    <submittedName>
        <fullName evidence="1">Phage tail protein</fullName>
    </submittedName>
</protein>
<dbReference type="RefSeq" id="WP_261920618.1">
    <property type="nucleotide sequence ID" value="NZ_CP022011.1"/>
</dbReference>
<dbReference type="AlphaFoldDB" id="A0A8D4J0B2"/>